<proteinExistence type="predicted"/>
<name>A0A502CLB4_9MICO</name>
<dbReference type="AlphaFoldDB" id="A0A502CLB4"/>
<dbReference type="RefSeq" id="WP_140743993.1">
    <property type="nucleotide sequence ID" value="NZ_RCZM01000009.1"/>
</dbReference>
<accession>A0A502CLB4</accession>
<comment type="caution">
    <text evidence="1">The sequence shown here is derived from an EMBL/GenBank/DDBJ whole genome shotgun (WGS) entry which is preliminary data.</text>
</comment>
<reference evidence="1 2" key="1">
    <citation type="journal article" date="2019" name="Environ. Microbiol.">
        <title>Species interactions and distinct microbial communities in high Arctic permafrost affected cryosols are associated with the CH4 and CO2 gas fluxes.</title>
        <authorList>
            <person name="Altshuler I."/>
            <person name="Hamel J."/>
            <person name="Turney S."/>
            <person name="Magnuson E."/>
            <person name="Levesque R."/>
            <person name="Greer C."/>
            <person name="Whyte L.G."/>
        </authorList>
    </citation>
    <scope>NUCLEOTIDE SEQUENCE [LARGE SCALE GENOMIC DNA]</scope>
    <source>
        <strain evidence="1 2">S9.3A</strain>
    </source>
</reference>
<keyword evidence="2" id="KW-1185">Reference proteome</keyword>
<organism evidence="1 2">
    <name type="scientific">Pedococcus bigeumensis</name>
    <dbReference type="NCBI Taxonomy" id="433644"/>
    <lineage>
        <taxon>Bacteria</taxon>
        <taxon>Bacillati</taxon>
        <taxon>Actinomycetota</taxon>
        <taxon>Actinomycetes</taxon>
        <taxon>Micrococcales</taxon>
        <taxon>Intrasporangiaceae</taxon>
        <taxon>Pedococcus</taxon>
    </lineage>
</organism>
<dbReference type="Proteomes" id="UP000317722">
    <property type="component" value="Unassembled WGS sequence"/>
</dbReference>
<dbReference type="EMBL" id="RCZM01000009">
    <property type="protein sequence ID" value="TPG12566.1"/>
    <property type="molecule type" value="Genomic_DNA"/>
</dbReference>
<protein>
    <submittedName>
        <fullName evidence="1">Uncharacterized protein</fullName>
    </submittedName>
</protein>
<evidence type="ECO:0000313" key="1">
    <source>
        <dbReference type="EMBL" id="TPG12566.1"/>
    </source>
</evidence>
<evidence type="ECO:0000313" key="2">
    <source>
        <dbReference type="Proteomes" id="UP000317722"/>
    </source>
</evidence>
<sequence length="106" mass="11817">MTIADRLSSNLKKYRTTPRRGEAITLQEASRQSGISILELRRRIESGELDAWHTLVIDATDLEAETTAHQRQEFARLIEDATGTAPTDDKMVQMFGPKFAAQAVTA</sequence>
<gene>
    <name evidence="1" type="ORF">EAH86_19875</name>
</gene>